<evidence type="ECO:0000313" key="3">
    <source>
        <dbReference type="EMBL" id="KAG3211078.1"/>
    </source>
</evidence>
<dbReference type="EMBL" id="RCMV01001002">
    <property type="protein sequence ID" value="KAG3211078.1"/>
    <property type="molecule type" value="Genomic_DNA"/>
</dbReference>
<evidence type="ECO:0000313" key="2">
    <source>
        <dbReference type="EMBL" id="KAG2905267.1"/>
    </source>
</evidence>
<organism evidence="2 4">
    <name type="scientific">Phytophthora cactorum</name>
    <dbReference type="NCBI Taxonomy" id="29920"/>
    <lineage>
        <taxon>Eukaryota</taxon>
        <taxon>Sar</taxon>
        <taxon>Stramenopiles</taxon>
        <taxon>Oomycota</taxon>
        <taxon>Peronosporomycetes</taxon>
        <taxon>Peronosporales</taxon>
        <taxon>Peronosporaceae</taxon>
        <taxon>Phytophthora</taxon>
    </lineage>
</organism>
<dbReference type="EMBL" id="RCMK01000994">
    <property type="protein sequence ID" value="KAG2905267.1"/>
    <property type="molecule type" value="Genomic_DNA"/>
</dbReference>
<dbReference type="Proteomes" id="UP000760860">
    <property type="component" value="Unassembled WGS sequence"/>
</dbReference>
<dbReference type="AlphaFoldDB" id="A0A8T1BK12"/>
<accession>A0A8T1BK12</accession>
<name>A0A8T1BK12_9STRA</name>
<evidence type="ECO:0000256" key="1">
    <source>
        <dbReference type="SAM" id="MobiDB-lite"/>
    </source>
</evidence>
<sequence>MPHRHRKVKRTLDDAFSSTDQASDETRSQLVDRHQRTNGIAARSNRPSRSSSRRKADVALKEKARLLTKKMTLSNTTWKRF</sequence>
<evidence type="ECO:0000313" key="4">
    <source>
        <dbReference type="Proteomes" id="UP000736787"/>
    </source>
</evidence>
<gene>
    <name evidence="2" type="ORF">PC117_g20788</name>
    <name evidence="3" type="ORF">PC129_g17933</name>
</gene>
<comment type="caution">
    <text evidence="2">The sequence shown here is derived from an EMBL/GenBank/DDBJ whole genome shotgun (WGS) entry which is preliminary data.</text>
</comment>
<reference evidence="2" key="1">
    <citation type="submission" date="2018-10" db="EMBL/GenBank/DDBJ databases">
        <title>Effector identification in a new, highly contiguous assembly of the strawberry crown rot pathogen Phytophthora cactorum.</title>
        <authorList>
            <person name="Armitage A.D."/>
            <person name="Nellist C.F."/>
            <person name="Bates H."/>
            <person name="Vickerstaff R.J."/>
            <person name="Harrison R.J."/>
        </authorList>
    </citation>
    <scope>NUCLEOTIDE SEQUENCE</scope>
    <source>
        <strain evidence="2">4040</strain>
        <strain evidence="3">P421</strain>
    </source>
</reference>
<proteinExistence type="predicted"/>
<feature type="region of interest" description="Disordered" evidence="1">
    <location>
        <begin position="1"/>
        <end position="58"/>
    </location>
</feature>
<feature type="compositionally biased region" description="Basic and acidic residues" evidence="1">
    <location>
        <begin position="24"/>
        <end position="35"/>
    </location>
</feature>
<protein>
    <submittedName>
        <fullName evidence="2">Uncharacterized protein</fullName>
    </submittedName>
</protein>
<dbReference type="Proteomes" id="UP000736787">
    <property type="component" value="Unassembled WGS sequence"/>
</dbReference>